<dbReference type="Gene3D" id="3.40.50.12780">
    <property type="entry name" value="N-terminal domain of ligase-like"/>
    <property type="match status" value="1"/>
</dbReference>
<dbReference type="Pfam" id="PF13193">
    <property type="entry name" value="AMP-binding_C"/>
    <property type="match status" value="1"/>
</dbReference>
<dbReference type="PANTHER" id="PTHR24096:SF149">
    <property type="entry name" value="AMP-BINDING DOMAIN-CONTAINING PROTEIN-RELATED"/>
    <property type="match status" value="1"/>
</dbReference>
<dbReference type="PROSITE" id="PS00455">
    <property type="entry name" value="AMP_BINDING"/>
    <property type="match status" value="1"/>
</dbReference>
<dbReference type="AlphaFoldDB" id="A0A9W9CM10"/>
<dbReference type="GO" id="GO:0016405">
    <property type="term" value="F:CoA-ligase activity"/>
    <property type="evidence" value="ECO:0007669"/>
    <property type="project" value="TreeGrafter"/>
</dbReference>
<name>A0A9W9CM10_9PLEO</name>
<dbReference type="InterPro" id="IPR020845">
    <property type="entry name" value="AMP-binding_CS"/>
</dbReference>
<dbReference type="InterPro" id="IPR042099">
    <property type="entry name" value="ANL_N_sf"/>
</dbReference>
<dbReference type="FunFam" id="3.30.300.30:FF:000007">
    <property type="entry name" value="4-coumarate--CoA ligase 2"/>
    <property type="match status" value="1"/>
</dbReference>
<keyword evidence="2" id="KW-0436">Ligase</keyword>
<evidence type="ECO:0000313" key="6">
    <source>
        <dbReference type="Proteomes" id="UP001140560"/>
    </source>
</evidence>
<evidence type="ECO:0000256" key="2">
    <source>
        <dbReference type="ARBA" id="ARBA00022598"/>
    </source>
</evidence>
<reference evidence="5" key="1">
    <citation type="submission" date="2022-10" db="EMBL/GenBank/DDBJ databases">
        <title>Tapping the CABI collections for fungal endophytes: first genome assemblies for Collariella, Neodidymelliopsis, Ascochyta clinopodiicola, Didymella pomorum, Didymosphaeria variabile, Neocosmospora piperis and Neocucurbitaria cava.</title>
        <authorList>
            <person name="Hill R."/>
        </authorList>
    </citation>
    <scope>NUCLEOTIDE SEQUENCE</scope>
    <source>
        <strain evidence="5">IMI 356814</strain>
    </source>
</reference>
<sequence length="568" mass="61517">MTTIAEKTPNGIIYRAAKTYPVPDVDLLTLLFDTKHSSAKPDTLLHISAADPSLALTTSRTRDLTQATSAALRKHFGIGVQGAGKDICSVISTGHYLLPVLSYGIIGAGGVFSAASAASTASELSKQIQSAQSKLLVTVEGTKAAAVKAAEEAGWGPNGGGRVLLMSEGREWSLKAIQENGQLGQNLIDESNKLPWQKITDPYELENSLVILIYSSGTTGLPKGVKLSHRNLVAEAVIPCDMFKAWITSSRPTFEYRTLAHLPTAHIAGIQGYLINPFYMGGSVHWMPRFDFPGFLEYNAKYKITYFFTVPPIYLLIAKSPNVTDQFKTLEVAISGAAPLGKDLQHAASQKLGGPDCFISQTWGLSETTGSATVMPRDMKDDTGSVSPLIPNMLARLIDDDGKDVEIGKPGEVLVKGPVVCKGYYQNEAANKESFTGDWFHTGDIAEFRNGLFYIVDRKKELIKYKGLQVAPAELEALLLNHDDILDAAVIGVDADNGTNEVPRAYVVADKNKMSAQQIIEYVKKNVANHKQLRGGVVFLDAIPKSPSGKILRKDLRVLAKREQGAKL</sequence>
<dbReference type="InterPro" id="IPR000873">
    <property type="entry name" value="AMP-dep_synth/lig_dom"/>
</dbReference>
<dbReference type="Proteomes" id="UP001140560">
    <property type="component" value="Unassembled WGS sequence"/>
</dbReference>
<dbReference type="SUPFAM" id="SSF56801">
    <property type="entry name" value="Acetyl-CoA synthetase-like"/>
    <property type="match status" value="1"/>
</dbReference>
<dbReference type="InterPro" id="IPR025110">
    <property type="entry name" value="AMP-bd_C"/>
</dbReference>
<comment type="similarity">
    <text evidence="1">Belongs to the ATP-dependent AMP-binding enzyme family.</text>
</comment>
<comment type="caution">
    <text evidence="5">The sequence shown here is derived from an EMBL/GenBank/DDBJ whole genome shotgun (WGS) entry which is preliminary data.</text>
</comment>
<feature type="domain" description="AMP-dependent synthetase/ligase" evidence="3">
    <location>
        <begin position="55"/>
        <end position="425"/>
    </location>
</feature>
<evidence type="ECO:0008006" key="7">
    <source>
        <dbReference type="Google" id="ProtNLM"/>
    </source>
</evidence>
<dbReference type="OrthoDB" id="1898221at2759"/>
<gene>
    <name evidence="5" type="ORF">N0V83_006236</name>
</gene>
<dbReference type="Gene3D" id="3.30.300.30">
    <property type="match status" value="1"/>
</dbReference>
<organism evidence="5 6">
    <name type="scientific">Neocucurbitaria cava</name>
    <dbReference type="NCBI Taxonomy" id="798079"/>
    <lineage>
        <taxon>Eukaryota</taxon>
        <taxon>Fungi</taxon>
        <taxon>Dikarya</taxon>
        <taxon>Ascomycota</taxon>
        <taxon>Pezizomycotina</taxon>
        <taxon>Dothideomycetes</taxon>
        <taxon>Pleosporomycetidae</taxon>
        <taxon>Pleosporales</taxon>
        <taxon>Pleosporineae</taxon>
        <taxon>Cucurbitariaceae</taxon>
        <taxon>Neocucurbitaria</taxon>
    </lineage>
</organism>
<dbReference type="InterPro" id="IPR045851">
    <property type="entry name" value="AMP-bd_C_sf"/>
</dbReference>
<evidence type="ECO:0000259" key="4">
    <source>
        <dbReference type="Pfam" id="PF13193"/>
    </source>
</evidence>
<evidence type="ECO:0000256" key="1">
    <source>
        <dbReference type="ARBA" id="ARBA00006432"/>
    </source>
</evidence>
<protein>
    <recommendedName>
        <fullName evidence="7">4-coumarate-CoA ligase-like protein</fullName>
    </recommendedName>
</protein>
<evidence type="ECO:0000259" key="3">
    <source>
        <dbReference type="Pfam" id="PF00501"/>
    </source>
</evidence>
<feature type="domain" description="AMP-binding enzyme C-terminal" evidence="4">
    <location>
        <begin position="474"/>
        <end position="550"/>
    </location>
</feature>
<dbReference type="Pfam" id="PF00501">
    <property type="entry name" value="AMP-binding"/>
    <property type="match status" value="1"/>
</dbReference>
<accession>A0A9W9CM10</accession>
<dbReference type="EMBL" id="JAPEUY010000010">
    <property type="protein sequence ID" value="KAJ4369152.1"/>
    <property type="molecule type" value="Genomic_DNA"/>
</dbReference>
<proteinExistence type="inferred from homology"/>
<dbReference type="GO" id="GO:0019748">
    <property type="term" value="P:secondary metabolic process"/>
    <property type="evidence" value="ECO:0007669"/>
    <property type="project" value="TreeGrafter"/>
</dbReference>
<dbReference type="PANTHER" id="PTHR24096">
    <property type="entry name" value="LONG-CHAIN-FATTY-ACID--COA LIGASE"/>
    <property type="match status" value="1"/>
</dbReference>
<keyword evidence="6" id="KW-1185">Reference proteome</keyword>
<evidence type="ECO:0000313" key="5">
    <source>
        <dbReference type="EMBL" id="KAJ4369152.1"/>
    </source>
</evidence>